<feature type="disulfide bond" evidence="7">
    <location>
        <begin position="188"/>
        <end position="203"/>
    </location>
</feature>
<feature type="disulfide bond" evidence="7">
    <location>
        <begin position="176"/>
        <end position="194"/>
    </location>
</feature>
<keyword evidence="3" id="KW-0677">Repeat</keyword>
<feature type="disulfide bond" evidence="7">
    <location>
        <begin position="250"/>
        <end position="268"/>
    </location>
</feature>
<feature type="compositionally biased region" description="Basic residues" evidence="8">
    <location>
        <begin position="315"/>
        <end position="328"/>
    </location>
</feature>
<dbReference type="SUPFAM" id="SSF57424">
    <property type="entry name" value="LDL receptor-like module"/>
    <property type="match status" value="4"/>
</dbReference>
<evidence type="ECO:0000256" key="3">
    <source>
        <dbReference type="ARBA" id="ARBA00022737"/>
    </source>
</evidence>
<keyword evidence="11" id="KW-1185">Reference proteome</keyword>
<feature type="disulfide bond" evidence="7">
    <location>
        <begin position="225"/>
        <end position="240"/>
    </location>
</feature>
<dbReference type="InterPro" id="IPR036055">
    <property type="entry name" value="LDL_receptor-like_sf"/>
</dbReference>
<keyword evidence="10" id="KW-0675">Receptor</keyword>
<dbReference type="PANTHER" id="PTHR24270">
    <property type="entry name" value="LOW-DENSITY LIPOPROTEIN RECEPTOR-RELATED"/>
    <property type="match status" value="1"/>
</dbReference>
<feature type="chain" id="PRO_5041920442" evidence="9">
    <location>
        <begin position="20"/>
        <end position="328"/>
    </location>
</feature>
<feature type="disulfide bond" evidence="7">
    <location>
        <begin position="206"/>
        <end position="218"/>
    </location>
</feature>
<evidence type="ECO:0000256" key="6">
    <source>
        <dbReference type="ARBA" id="ARBA00023157"/>
    </source>
</evidence>
<feature type="signal peptide" evidence="9">
    <location>
        <begin position="1"/>
        <end position="19"/>
    </location>
</feature>
<sequence>MAMSAVLLPLLAVASGVVAAAAAASGSPMTARDIDPSASCPASNLVCDGGRCVDYTYQCDGDLDCVDGADERGCPGELSAPLLTRAEHHALDDVGRDRAAWSRQPGHPAYRLSVLIALRVAVGSAVPSSERCPHGHFRCDRTRCIQEAFRCDGDVDCTDGADERGCSACNDGGFHCDGSRCIDSDRLCDGRGDCEDGADERNCSECPEDRHQCDGARCLSAEERCDGVPQCRDATDEVNCTECSDTARMCGPGRCVPTSVSCEAKPDCEKDADHPACSVSPPAEPWPYRLRRQPQAAEAEPQAMRGAGGAGRQARSFRHRLYRSPRPP</sequence>
<dbReference type="InterPro" id="IPR002172">
    <property type="entry name" value="LDrepeatLR_classA_rpt"/>
</dbReference>
<evidence type="ECO:0000313" key="10">
    <source>
        <dbReference type="EMBL" id="KAK3928413.1"/>
    </source>
</evidence>
<feature type="disulfide bond" evidence="7">
    <location>
        <begin position="47"/>
        <end position="65"/>
    </location>
</feature>
<feature type="disulfide bond" evidence="7">
    <location>
        <begin position="151"/>
        <end position="166"/>
    </location>
</feature>
<feature type="disulfide bond" evidence="7">
    <location>
        <begin position="59"/>
        <end position="74"/>
    </location>
</feature>
<evidence type="ECO:0000256" key="4">
    <source>
        <dbReference type="ARBA" id="ARBA00022989"/>
    </source>
</evidence>
<gene>
    <name evidence="10" type="ORF">KUF71_016660</name>
</gene>
<evidence type="ECO:0000256" key="2">
    <source>
        <dbReference type="ARBA" id="ARBA00022692"/>
    </source>
</evidence>
<dbReference type="Proteomes" id="UP001219518">
    <property type="component" value="Unassembled WGS sequence"/>
</dbReference>
<keyword evidence="4" id="KW-1133">Transmembrane helix</keyword>
<feature type="disulfide bond" evidence="7">
    <location>
        <begin position="213"/>
        <end position="231"/>
    </location>
</feature>
<feature type="disulfide bond" evidence="7">
    <location>
        <begin position="169"/>
        <end position="181"/>
    </location>
</feature>
<dbReference type="Pfam" id="PF00057">
    <property type="entry name" value="Ldl_recept_a"/>
    <property type="match status" value="4"/>
</dbReference>
<feature type="region of interest" description="Disordered" evidence="8">
    <location>
        <begin position="292"/>
        <end position="328"/>
    </location>
</feature>
<evidence type="ECO:0000256" key="7">
    <source>
        <dbReference type="PROSITE-ProRule" id="PRU00124"/>
    </source>
</evidence>
<dbReference type="PANTHER" id="PTHR24270:SF62">
    <property type="entry name" value="LOW-DENSITY LIPOPROTEIN RECEPTOR-RELATED PROTEIN 2"/>
    <property type="match status" value="1"/>
</dbReference>
<evidence type="ECO:0000256" key="9">
    <source>
        <dbReference type="SAM" id="SignalP"/>
    </source>
</evidence>
<comment type="subcellular location">
    <subcellularLocation>
        <location evidence="1">Membrane</location>
        <topology evidence="1">Single-pass membrane protein</topology>
    </subcellularLocation>
</comment>
<keyword evidence="2" id="KW-0812">Transmembrane</keyword>
<dbReference type="PROSITE" id="PS50068">
    <property type="entry name" value="LDLRA_2"/>
    <property type="match status" value="5"/>
</dbReference>
<organism evidence="10 11">
    <name type="scientific">Frankliniella fusca</name>
    <dbReference type="NCBI Taxonomy" id="407009"/>
    <lineage>
        <taxon>Eukaryota</taxon>
        <taxon>Metazoa</taxon>
        <taxon>Ecdysozoa</taxon>
        <taxon>Arthropoda</taxon>
        <taxon>Hexapoda</taxon>
        <taxon>Insecta</taxon>
        <taxon>Pterygota</taxon>
        <taxon>Neoptera</taxon>
        <taxon>Paraneoptera</taxon>
        <taxon>Thysanoptera</taxon>
        <taxon>Terebrantia</taxon>
        <taxon>Thripoidea</taxon>
        <taxon>Thripidae</taxon>
        <taxon>Frankliniella</taxon>
    </lineage>
</organism>
<feature type="disulfide bond" evidence="7">
    <location>
        <begin position="132"/>
        <end position="144"/>
    </location>
</feature>
<dbReference type="InterPro" id="IPR050685">
    <property type="entry name" value="LDLR"/>
</dbReference>
<keyword evidence="9" id="KW-0732">Signal</keyword>
<keyword evidence="6 7" id="KW-1015">Disulfide bond</keyword>
<protein>
    <submittedName>
        <fullName evidence="10">Low-density lipoprotein receptor-related protein 2</fullName>
    </submittedName>
</protein>
<feature type="disulfide bond" evidence="7">
    <location>
        <begin position="40"/>
        <end position="52"/>
    </location>
</feature>
<keyword evidence="10" id="KW-0449">Lipoprotein</keyword>
<feature type="compositionally biased region" description="Low complexity" evidence="8">
    <location>
        <begin position="293"/>
        <end position="305"/>
    </location>
</feature>
<evidence type="ECO:0000256" key="8">
    <source>
        <dbReference type="SAM" id="MobiDB-lite"/>
    </source>
</evidence>
<dbReference type="AlphaFoldDB" id="A0AAE1LQK9"/>
<reference evidence="10" key="1">
    <citation type="submission" date="2021-07" db="EMBL/GenBank/DDBJ databases">
        <authorList>
            <person name="Catto M.A."/>
            <person name="Jacobson A."/>
            <person name="Kennedy G."/>
            <person name="Labadie P."/>
            <person name="Hunt B.G."/>
            <person name="Srinivasan R."/>
        </authorList>
    </citation>
    <scope>NUCLEOTIDE SEQUENCE</scope>
    <source>
        <strain evidence="10">PL_HMW_Pooled</strain>
        <tissue evidence="10">Head</tissue>
    </source>
</reference>
<feature type="disulfide bond" evidence="7">
    <location>
        <begin position="243"/>
        <end position="255"/>
    </location>
</feature>
<reference evidence="10" key="2">
    <citation type="journal article" date="2023" name="BMC Genomics">
        <title>Pest status, molecular evolution, and epigenetic factors derived from the genome assembly of Frankliniella fusca, a thysanopteran phytovirus vector.</title>
        <authorList>
            <person name="Catto M.A."/>
            <person name="Labadie P.E."/>
            <person name="Jacobson A.L."/>
            <person name="Kennedy G.G."/>
            <person name="Srinivasan R."/>
            <person name="Hunt B.G."/>
        </authorList>
    </citation>
    <scope>NUCLEOTIDE SEQUENCE</scope>
    <source>
        <strain evidence="10">PL_HMW_Pooled</strain>
    </source>
</reference>
<dbReference type="PRINTS" id="PR00261">
    <property type="entry name" value="LDLRECEPTOR"/>
</dbReference>
<feature type="disulfide bond" evidence="7">
    <location>
        <begin position="139"/>
        <end position="157"/>
    </location>
</feature>
<proteinExistence type="predicted"/>
<dbReference type="EMBL" id="JAHWGI010001329">
    <property type="protein sequence ID" value="KAK3928413.1"/>
    <property type="molecule type" value="Genomic_DNA"/>
</dbReference>
<name>A0AAE1LQK9_9NEOP</name>
<dbReference type="GO" id="GO:0005886">
    <property type="term" value="C:plasma membrane"/>
    <property type="evidence" value="ECO:0007669"/>
    <property type="project" value="TreeGrafter"/>
</dbReference>
<dbReference type="CDD" id="cd00112">
    <property type="entry name" value="LDLa"/>
    <property type="match status" value="4"/>
</dbReference>
<keyword evidence="5" id="KW-0472">Membrane</keyword>
<dbReference type="SMART" id="SM00192">
    <property type="entry name" value="LDLa"/>
    <property type="match status" value="4"/>
</dbReference>
<dbReference type="GO" id="GO:0016192">
    <property type="term" value="P:vesicle-mediated transport"/>
    <property type="evidence" value="ECO:0007669"/>
    <property type="project" value="UniProtKB-ARBA"/>
</dbReference>
<evidence type="ECO:0000256" key="1">
    <source>
        <dbReference type="ARBA" id="ARBA00004167"/>
    </source>
</evidence>
<feature type="disulfide bond" evidence="7">
    <location>
        <begin position="262"/>
        <end position="277"/>
    </location>
</feature>
<accession>A0AAE1LQK9</accession>
<evidence type="ECO:0000256" key="5">
    <source>
        <dbReference type="ARBA" id="ARBA00023136"/>
    </source>
</evidence>
<comment type="caution">
    <text evidence="10">The sequence shown here is derived from an EMBL/GenBank/DDBJ whole genome shotgun (WGS) entry which is preliminary data.</text>
</comment>
<dbReference type="Gene3D" id="4.10.400.10">
    <property type="entry name" value="Low-density Lipoprotein Receptor"/>
    <property type="match status" value="4"/>
</dbReference>
<evidence type="ECO:0000313" key="11">
    <source>
        <dbReference type="Proteomes" id="UP001219518"/>
    </source>
</evidence>